<gene>
    <name evidence="1" type="ORF">Bpfe_010676</name>
</gene>
<protein>
    <submittedName>
        <fullName evidence="1">Uncharacterized protein</fullName>
    </submittedName>
</protein>
<dbReference type="PANTHER" id="PTHR47018">
    <property type="entry name" value="CXC DOMAIN-CONTAINING PROTEIN-RELATED"/>
    <property type="match status" value="1"/>
</dbReference>
<reference evidence="1" key="1">
    <citation type="journal article" date="2023" name="PLoS Negl. Trop. Dis.">
        <title>A genome sequence for Biomphalaria pfeifferi, the major vector snail for the human-infecting parasite Schistosoma mansoni.</title>
        <authorList>
            <person name="Bu L."/>
            <person name="Lu L."/>
            <person name="Laidemitt M.R."/>
            <person name="Zhang S.M."/>
            <person name="Mutuku M."/>
            <person name="Mkoji G."/>
            <person name="Steinauer M."/>
            <person name="Loker E.S."/>
        </authorList>
    </citation>
    <scope>NUCLEOTIDE SEQUENCE</scope>
    <source>
        <strain evidence="1">KasaAsao</strain>
    </source>
</reference>
<name>A0AAD8BRZ8_BIOPF</name>
<dbReference type="AlphaFoldDB" id="A0AAD8BRZ8"/>
<evidence type="ECO:0000313" key="1">
    <source>
        <dbReference type="EMBL" id="KAK0059817.1"/>
    </source>
</evidence>
<sequence length="521" mass="58309">MKLRHGLFTTAAVDNIDHNSSSTTSKDSFHGTAISLFQHPSEHCKGTERILSPELEVETISKTLSAAELPDFFISIPPFLLKMPVEPPQPHNANVSTDNCRFTENGVLGDVLKQAISSELDWMKAVHSANTDSMMKHAMDLVMQAVKFLNPGQIPVITTDQPLFAIAKQSQWKCPEFYGENKITLLLGGLHIEMSFLKAVGTLLKDSGWVEALVNAKVATSGCAESFLNGSHVTRTRRAHQLTACALFMLLKHAYRQYSLSCAALEKNVLCFEDWKESMITTSPTFKYWTLVLQLEMILLVFVASLRNGNFTLYLQTLEELAPWFFALDQQNYGRWLSVHIHDMKKLQGGSSMCYEGRFVLQKASRTFSKMALDQAHEQNNAIIKGEGGAVGLTENPSALRRWMIGGPEVSKVLQDLELSFEIKRSIESDQHHEQDKGFQENFKAAVCRLMDVIQETANPFLEKSAELVTLHDNNIVDAAVHKTLSNIHKTGVAQYNEFMQERLVNMTKPVLLQSGETISS</sequence>
<organism evidence="1 2">
    <name type="scientific">Biomphalaria pfeifferi</name>
    <name type="common">Bloodfluke planorb</name>
    <name type="synonym">Freshwater snail</name>
    <dbReference type="NCBI Taxonomy" id="112525"/>
    <lineage>
        <taxon>Eukaryota</taxon>
        <taxon>Metazoa</taxon>
        <taxon>Spiralia</taxon>
        <taxon>Lophotrochozoa</taxon>
        <taxon>Mollusca</taxon>
        <taxon>Gastropoda</taxon>
        <taxon>Heterobranchia</taxon>
        <taxon>Euthyneura</taxon>
        <taxon>Panpulmonata</taxon>
        <taxon>Hygrophila</taxon>
        <taxon>Lymnaeoidea</taxon>
        <taxon>Planorbidae</taxon>
        <taxon>Biomphalaria</taxon>
    </lineage>
</organism>
<evidence type="ECO:0000313" key="2">
    <source>
        <dbReference type="Proteomes" id="UP001233172"/>
    </source>
</evidence>
<dbReference type="EMBL" id="JASAOG010000039">
    <property type="protein sequence ID" value="KAK0059817.1"/>
    <property type="molecule type" value="Genomic_DNA"/>
</dbReference>
<accession>A0AAD8BRZ8</accession>
<comment type="caution">
    <text evidence="1">The sequence shown here is derived from an EMBL/GenBank/DDBJ whole genome shotgun (WGS) entry which is preliminary data.</text>
</comment>
<keyword evidence="2" id="KW-1185">Reference proteome</keyword>
<proteinExistence type="predicted"/>
<dbReference type="Proteomes" id="UP001233172">
    <property type="component" value="Unassembled WGS sequence"/>
</dbReference>
<reference evidence="1" key="2">
    <citation type="submission" date="2023-04" db="EMBL/GenBank/DDBJ databases">
        <authorList>
            <person name="Bu L."/>
            <person name="Lu L."/>
            <person name="Laidemitt M.R."/>
            <person name="Zhang S.M."/>
            <person name="Mutuku M."/>
            <person name="Mkoji G."/>
            <person name="Steinauer M."/>
            <person name="Loker E.S."/>
        </authorList>
    </citation>
    <scope>NUCLEOTIDE SEQUENCE</scope>
    <source>
        <strain evidence="1">KasaAsao</strain>
        <tissue evidence="1">Whole Snail</tissue>
    </source>
</reference>